<keyword evidence="1" id="KW-0812">Transmembrane</keyword>
<protein>
    <recommendedName>
        <fullName evidence="3">DUF996 domain-containing protein</fullName>
    </recommendedName>
</protein>
<feature type="transmembrane region" description="Helical" evidence="1">
    <location>
        <begin position="132"/>
        <end position="156"/>
    </location>
</feature>
<feature type="non-terminal residue" evidence="2">
    <location>
        <position position="183"/>
    </location>
</feature>
<evidence type="ECO:0000256" key="1">
    <source>
        <dbReference type="SAM" id="Phobius"/>
    </source>
</evidence>
<evidence type="ECO:0000313" key="2">
    <source>
        <dbReference type="EMBL" id="GAH19434.1"/>
    </source>
</evidence>
<proteinExistence type="predicted"/>
<feature type="transmembrane region" description="Helical" evidence="1">
    <location>
        <begin position="89"/>
        <end position="112"/>
    </location>
</feature>
<organism evidence="2">
    <name type="scientific">marine sediment metagenome</name>
    <dbReference type="NCBI Taxonomy" id="412755"/>
    <lineage>
        <taxon>unclassified sequences</taxon>
        <taxon>metagenomes</taxon>
        <taxon>ecological metagenomes</taxon>
    </lineage>
</organism>
<dbReference type="EMBL" id="BARU01004290">
    <property type="protein sequence ID" value="GAH19434.1"/>
    <property type="molecule type" value="Genomic_DNA"/>
</dbReference>
<comment type="caution">
    <text evidence="2">The sequence shown here is derived from an EMBL/GenBank/DDBJ whole genome shotgun (WGS) entry which is preliminary data.</text>
</comment>
<reference evidence="2" key="1">
    <citation type="journal article" date="2014" name="Front. Microbiol.">
        <title>High frequency of phylogenetically diverse reductive dehalogenase-homologous genes in deep subseafloor sedimentary metagenomes.</title>
        <authorList>
            <person name="Kawai M."/>
            <person name="Futagami T."/>
            <person name="Toyoda A."/>
            <person name="Takaki Y."/>
            <person name="Nishi S."/>
            <person name="Hori S."/>
            <person name="Arai W."/>
            <person name="Tsubouchi T."/>
            <person name="Morono Y."/>
            <person name="Uchiyama I."/>
            <person name="Ito T."/>
            <person name="Fujiyama A."/>
            <person name="Inagaki F."/>
            <person name="Takami H."/>
        </authorList>
    </citation>
    <scope>NUCLEOTIDE SEQUENCE</scope>
    <source>
        <strain evidence="2">Expedition CK06-06</strain>
    </source>
</reference>
<dbReference type="AlphaFoldDB" id="X1EQP0"/>
<accession>X1EQP0</accession>
<gene>
    <name evidence="2" type="ORF">S03H2_08722</name>
</gene>
<keyword evidence="1" id="KW-1133">Transmembrane helix</keyword>
<name>X1EQP0_9ZZZZ</name>
<feature type="transmembrane region" description="Helical" evidence="1">
    <location>
        <begin position="20"/>
        <end position="40"/>
    </location>
</feature>
<evidence type="ECO:0008006" key="3">
    <source>
        <dbReference type="Google" id="ProtNLM"/>
    </source>
</evidence>
<sequence>MSDVNINYEFSEFGRKIRIVAIIVIIGPIISIPLSFFSLIPSTTLFIVSILISIIPSILLIIFNISALVNVKRINLQLNNHNLAKFHSLLLGAIIFTNVLFAILLGVMSFFLVDIMSKFYPYPPSTLEISSILEMIMILFIFLGIVFAIIIIAAIIEMKAWDNLNNFFIENASMFPPNISKAA</sequence>
<feature type="transmembrane region" description="Helical" evidence="1">
    <location>
        <begin position="46"/>
        <end position="69"/>
    </location>
</feature>
<keyword evidence="1" id="KW-0472">Membrane</keyword>